<evidence type="ECO:0000313" key="3">
    <source>
        <dbReference type="EMBL" id="QDU71035.1"/>
    </source>
</evidence>
<gene>
    <name evidence="3" type="ORF">Pan265_08800</name>
</gene>
<feature type="transmembrane region" description="Helical" evidence="2">
    <location>
        <begin position="265"/>
        <end position="290"/>
    </location>
</feature>
<accession>A0A518BVN1</accession>
<sequence>MASSRGIKAGRAFVELFADESKLVRGLRRAERRLAAFGDSVRGLGLRMTAIGVALLAPLAASVKLFGGYGDQVAKMARRTGLSVVALSELRYAASVSGTSLEALEVGLRRMQRSIYDAGRGLSTQTDALSDLGLAYRDLAGLPPEDQFSMLAQAISRIEDPTRKAALAQALLGRAGTQLLPLMAGGAKGIEKLQEEARRLGLTMSGKDARAAEVLTDALDRLWKVVKMGVFYVGAALAPALTKAADTITLLVVRVSAWVSSNRQLVVSVLKVALGVLAAGAAITVLGAAITAAAAGLGVLASVGAAVVTALATIGAAISALLSPVGLVTAGLAAFAGHLLYSSEAGGRALSWLSGKFAQLKEQALAAYRGIARAFAAGDMALAAKIMWLTIELAWTRGLYALKKAWMAFTGVFIKLGHDAFSGLLAVAQQTWHALEVGWIETTAMFSKAWQSFVAYFARSWQQIKAQAHKAWNWIRSLFDESIDLQVSNKLIEQRKQAAIRQISDQQQRAIAQREARRQAQVAQASATHQATMAVIGSANSSTHQQVDADYRARLARSEQELAQARLQWQEAIDAAKTSESGGPSDQSVTGNLRDALAGLGDIGELLHAEAARIGVRGTFNAEALRSLGSSDAEDRTADAAEATAKNTGKLVEAARSGGLRFG</sequence>
<feature type="transmembrane region" description="Helical" evidence="2">
    <location>
        <begin position="297"/>
        <end position="318"/>
    </location>
</feature>
<feature type="transmembrane region" description="Helical" evidence="2">
    <location>
        <begin position="48"/>
        <end position="69"/>
    </location>
</feature>
<keyword evidence="2" id="KW-1133">Transmembrane helix</keyword>
<keyword evidence="2" id="KW-0812">Transmembrane</keyword>
<dbReference type="KEGG" id="mcad:Pan265_08800"/>
<keyword evidence="4" id="KW-1185">Reference proteome</keyword>
<proteinExistence type="predicted"/>
<organism evidence="3 4">
    <name type="scientific">Mucisphaera calidilacus</name>
    <dbReference type="NCBI Taxonomy" id="2527982"/>
    <lineage>
        <taxon>Bacteria</taxon>
        <taxon>Pseudomonadati</taxon>
        <taxon>Planctomycetota</taxon>
        <taxon>Phycisphaerae</taxon>
        <taxon>Phycisphaerales</taxon>
        <taxon>Phycisphaeraceae</taxon>
        <taxon>Mucisphaera</taxon>
    </lineage>
</organism>
<feature type="transmembrane region" description="Helical" evidence="2">
    <location>
        <begin position="230"/>
        <end position="253"/>
    </location>
</feature>
<dbReference type="OrthoDB" id="292050at2"/>
<evidence type="ECO:0000313" key="4">
    <source>
        <dbReference type="Proteomes" id="UP000320386"/>
    </source>
</evidence>
<reference evidence="3 4" key="1">
    <citation type="submission" date="2019-02" db="EMBL/GenBank/DDBJ databases">
        <title>Deep-cultivation of Planctomycetes and their phenomic and genomic characterization uncovers novel biology.</title>
        <authorList>
            <person name="Wiegand S."/>
            <person name="Jogler M."/>
            <person name="Boedeker C."/>
            <person name="Pinto D."/>
            <person name="Vollmers J."/>
            <person name="Rivas-Marin E."/>
            <person name="Kohn T."/>
            <person name="Peeters S.H."/>
            <person name="Heuer A."/>
            <person name="Rast P."/>
            <person name="Oberbeckmann S."/>
            <person name="Bunk B."/>
            <person name="Jeske O."/>
            <person name="Meyerdierks A."/>
            <person name="Storesund J.E."/>
            <person name="Kallscheuer N."/>
            <person name="Luecker S."/>
            <person name="Lage O.M."/>
            <person name="Pohl T."/>
            <person name="Merkel B.J."/>
            <person name="Hornburger P."/>
            <person name="Mueller R.-W."/>
            <person name="Bruemmer F."/>
            <person name="Labrenz M."/>
            <person name="Spormann A.M."/>
            <person name="Op den Camp H."/>
            <person name="Overmann J."/>
            <person name="Amann R."/>
            <person name="Jetten M.S.M."/>
            <person name="Mascher T."/>
            <person name="Medema M.H."/>
            <person name="Devos D.P."/>
            <person name="Kaster A.-K."/>
            <person name="Ovreas L."/>
            <person name="Rohde M."/>
            <person name="Galperin M.Y."/>
            <person name="Jogler C."/>
        </authorList>
    </citation>
    <scope>NUCLEOTIDE SEQUENCE [LARGE SCALE GENOMIC DNA]</scope>
    <source>
        <strain evidence="3 4">Pan265</strain>
    </source>
</reference>
<dbReference type="Proteomes" id="UP000320386">
    <property type="component" value="Chromosome"/>
</dbReference>
<protein>
    <recommendedName>
        <fullName evidence="5">Phage tail tape measure protein</fullName>
    </recommendedName>
</protein>
<feature type="coiled-coil region" evidence="1">
    <location>
        <begin position="548"/>
        <end position="575"/>
    </location>
</feature>
<dbReference type="RefSeq" id="WP_145445176.1">
    <property type="nucleotide sequence ID" value="NZ_CP036280.1"/>
</dbReference>
<name>A0A518BVN1_9BACT</name>
<evidence type="ECO:0008006" key="5">
    <source>
        <dbReference type="Google" id="ProtNLM"/>
    </source>
</evidence>
<keyword evidence="2" id="KW-0472">Membrane</keyword>
<dbReference type="EMBL" id="CP036280">
    <property type="protein sequence ID" value="QDU71035.1"/>
    <property type="molecule type" value="Genomic_DNA"/>
</dbReference>
<dbReference type="AlphaFoldDB" id="A0A518BVN1"/>
<evidence type="ECO:0000256" key="2">
    <source>
        <dbReference type="SAM" id="Phobius"/>
    </source>
</evidence>
<keyword evidence="1" id="KW-0175">Coiled coil</keyword>
<evidence type="ECO:0000256" key="1">
    <source>
        <dbReference type="SAM" id="Coils"/>
    </source>
</evidence>